<name>A0A6J5NPK3_9CAUD</name>
<gene>
    <name evidence="1" type="ORF">UFOVP707_73</name>
</gene>
<sequence length="107" mass="11491">MADLPDPVAQVQRMGSYQGVPAYGCLLTIEAEKRLKVNDPLFAADQLRTYAAAQVAEAVAAERAKWVAEAAEFEQALSRVSQTIDRIGANVETAIRATEAPAARSET</sequence>
<protein>
    <submittedName>
        <fullName evidence="1">Uncharacterized protein</fullName>
    </submittedName>
</protein>
<reference evidence="1" key="1">
    <citation type="submission" date="2020-04" db="EMBL/GenBank/DDBJ databases">
        <authorList>
            <person name="Chiriac C."/>
            <person name="Salcher M."/>
            <person name="Ghai R."/>
            <person name="Kavagutti S V."/>
        </authorList>
    </citation>
    <scope>NUCLEOTIDE SEQUENCE</scope>
</reference>
<evidence type="ECO:0000313" key="1">
    <source>
        <dbReference type="EMBL" id="CAB4159291.1"/>
    </source>
</evidence>
<dbReference type="EMBL" id="LR796684">
    <property type="protein sequence ID" value="CAB4159291.1"/>
    <property type="molecule type" value="Genomic_DNA"/>
</dbReference>
<organism evidence="1">
    <name type="scientific">uncultured Caudovirales phage</name>
    <dbReference type="NCBI Taxonomy" id="2100421"/>
    <lineage>
        <taxon>Viruses</taxon>
        <taxon>Duplodnaviria</taxon>
        <taxon>Heunggongvirae</taxon>
        <taxon>Uroviricota</taxon>
        <taxon>Caudoviricetes</taxon>
        <taxon>Peduoviridae</taxon>
        <taxon>Maltschvirus</taxon>
        <taxon>Maltschvirus maltsch</taxon>
    </lineage>
</organism>
<accession>A0A6J5NPK3</accession>
<proteinExistence type="predicted"/>